<dbReference type="EMBL" id="JARJLG010000011">
    <property type="protein sequence ID" value="KAJ7776986.1"/>
    <property type="molecule type" value="Genomic_DNA"/>
</dbReference>
<proteinExistence type="predicted"/>
<keyword evidence="2" id="KW-1185">Reference proteome</keyword>
<accession>A0AAD7K2S0</accession>
<evidence type="ECO:0000313" key="2">
    <source>
        <dbReference type="Proteomes" id="UP001215280"/>
    </source>
</evidence>
<sequence>MTNTKWTPQGNHLLGARSNTHNADLKAGFFLKDSDREPHYPGAILTDTGHLLPIESRAPATSKFGVLGGNGTSKAGAYQVSTKSGSRIKSYDTCSTGRRAPITVFLFRHDRRHSRSTNSLSFGDFLGSFFSYNPALQSWVKFNAHSPAVLPQ</sequence>
<reference evidence="1" key="1">
    <citation type="submission" date="2023-03" db="EMBL/GenBank/DDBJ databases">
        <title>Massive genome expansion in bonnet fungi (Mycena s.s.) driven by repeated elements and novel gene families across ecological guilds.</title>
        <authorList>
            <consortium name="Lawrence Berkeley National Laboratory"/>
            <person name="Harder C.B."/>
            <person name="Miyauchi S."/>
            <person name="Viragh M."/>
            <person name="Kuo A."/>
            <person name="Thoen E."/>
            <person name="Andreopoulos B."/>
            <person name="Lu D."/>
            <person name="Skrede I."/>
            <person name="Drula E."/>
            <person name="Henrissat B."/>
            <person name="Morin E."/>
            <person name="Kohler A."/>
            <person name="Barry K."/>
            <person name="LaButti K."/>
            <person name="Morin E."/>
            <person name="Salamov A."/>
            <person name="Lipzen A."/>
            <person name="Mereny Z."/>
            <person name="Hegedus B."/>
            <person name="Baldrian P."/>
            <person name="Stursova M."/>
            <person name="Weitz H."/>
            <person name="Taylor A."/>
            <person name="Grigoriev I.V."/>
            <person name="Nagy L.G."/>
            <person name="Martin F."/>
            <person name="Kauserud H."/>
        </authorList>
    </citation>
    <scope>NUCLEOTIDE SEQUENCE</scope>
    <source>
        <strain evidence="1">CBHHK188m</strain>
    </source>
</reference>
<protein>
    <submittedName>
        <fullName evidence="1">Uncharacterized protein</fullName>
    </submittedName>
</protein>
<name>A0AAD7K2S0_9AGAR</name>
<dbReference type="AlphaFoldDB" id="A0AAD7K2S0"/>
<comment type="caution">
    <text evidence="1">The sequence shown here is derived from an EMBL/GenBank/DDBJ whole genome shotgun (WGS) entry which is preliminary data.</text>
</comment>
<dbReference type="Proteomes" id="UP001215280">
    <property type="component" value="Unassembled WGS sequence"/>
</dbReference>
<gene>
    <name evidence="1" type="ORF">DFH07DRAFT_766671</name>
</gene>
<evidence type="ECO:0000313" key="1">
    <source>
        <dbReference type="EMBL" id="KAJ7776986.1"/>
    </source>
</evidence>
<organism evidence="1 2">
    <name type="scientific">Mycena maculata</name>
    <dbReference type="NCBI Taxonomy" id="230809"/>
    <lineage>
        <taxon>Eukaryota</taxon>
        <taxon>Fungi</taxon>
        <taxon>Dikarya</taxon>
        <taxon>Basidiomycota</taxon>
        <taxon>Agaricomycotina</taxon>
        <taxon>Agaricomycetes</taxon>
        <taxon>Agaricomycetidae</taxon>
        <taxon>Agaricales</taxon>
        <taxon>Marasmiineae</taxon>
        <taxon>Mycenaceae</taxon>
        <taxon>Mycena</taxon>
    </lineage>
</organism>